<dbReference type="EMBL" id="CP006877">
    <property type="protein sequence ID" value="AJD40218.1"/>
    <property type="molecule type" value="Genomic_DNA"/>
</dbReference>
<dbReference type="Proteomes" id="UP000031368">
    <property type="component" value="Chromosome"/>
</dbReference>
<keyword evidence="3" id="KW-1185">Reference proteome</keyword>
<organism evidence="2 3">
    <name type="scientific">Rhizobium gallicum bv. gallicum R602sp</name>
    <dbReference type="NCBI Taxonomy" id="1041138"/>
    <lineage>
        <taxon>Bacteria</taxon>
        <taxon>Pseudomonadati</taxon>
        <taxon>Pseudomonadota</taxon>
        <taxon>Alphaproteobacteria</taxon>
        <taxon>Hyphomicrobiales</taxon>
        <taxon>Rhizobiaceae</taxon>
        <taxon>Rhizobium/Agrobacterium group</taxon>
        <taxon>Rhizobium</taxon>
    </lineage>
</organism>
<evidence type="ECO:0000313" key="3">
    <source>
        <dbReference type="Proteomes" id="UP000031368"/>
    </source>
</evidence>
<dbReference type="KEGG" id="rga:RGR602_CH00857"/>
<dbReference type="InterPro" id="IPR009506">
    <property type="entry name" value="YjiS-like"/>
</dbReference>
<dbReference type="RefSeq" id="WP_039844077.1">
    <property type="nucleotide sequence ID" value="NZ_CP006877.1"/>
</dbReference>
<dbReference type="HOGENOM" id="CLU_181254_0_0_5"/>
<sequence length="99" mass="11154">MRMIDQTVELDCAKQPATFSQRLGGTLAPLTALFRAFRNRRAINGLNDLDDNQLRDIGLTRADVTGALLTSSFFEDPSAHLTNSARRRWRLAIFRSCVE</sequence>
<name>A0A0B4X0X8_9HYPH</name>
<evidence type="ECO:0000313" key="2">
    <source>
        <dbReference type="EMBL" id="AJD40218.1"/>
    </source>
</evidence>
<gene>
    <name evidence="2" type="ORF">RGR602_CH00857</name>
</gene>
<dbReference type="AlphaFoldDB" id="A0A0B4X0X8"/>
<protein>
    <recommendedName>
        <fullName evidence="1">YjiS-like domain-containing protein</fullName>
    </recommendedName>
</protein>
<feature type="domain" description="YjiS-like" evidence="1">
    <location>
        <begin position="32"/>
        <end position="64"/>
    </location>
</feature>
<evidence type="ECO:0000259" key="1">
    <source>
        <dbReference type="Pfam" id="PF06568"/>
    </source>
</evidence>
<proteinExistence type="predicted"/>
<reference evidence="2 3" key="1">
    <citation type="submission" date="2013-11" db="EMBL/GenBank/DDBJ databases">
        <title>Complete genome sequence of Rhizobium gallicum bv. gallicum R602.</title>
        <authorList>
            <person name="Bustos P."/>
            <person name="Santamaria R.I."/>
            <person name="Lozano L."/>
            <person name="Acosta J.L."/>
            <person name="Ormeno-Orrillo E."/>
            <person name="Rogel M.A."/>
            <person name="Romero D."/>
            <person name="Cevallos M.A."/>
            <person name="Martinez-Romero E."/>
            <person name="Gonzalez V."/>
        </authorList>
    </citation>
    <scope>NUCLEOTIDE SEQUENCE [LARGE SCALE GENOMIC DNA]</scope>
    <source>
        <strain evidence="2 3">R602</strain>
    </source>
</reference>
<dbReference type="Pfam" id="PF06568">
    <property type="entry name" value="YjiS-like"/>
    <property type="match status" value="1"/>
</dbReference>
<accession>A0A0B4X0X8</accession>